<accession>A0ABN2WGV6</accession>
<evidence type="ECO:0000256" key="2">
    <source>
        <dbReference type="ARBA" id="ARBA00009323"/>
    </source>
</evidence>
<evidence type="ECO:0000256" key="1">
    <source>
        <dbReference type="ARBA" id="ARBA00004431"/>
    </source>
</evidence>
<evidence type="ECO:0000256" key="6">
    <source>
        <dbReference type="ARBA" id="ARBA00023306"/>
    </source>
</evidence>
<comment type="similarity">
    <text evidence="2">Belongs to the SsgA family.</text>
</comment>
<dbReference type="Proteomes" id="UP001500897">
    <property type="component" value="Unassembled WGS sequence"/>
</dbReference>
<keyword evidence="9" id="KW-1185">Reference proteome</keyword>
<name>A0ABN2WGV6_9ACTN</name>
<evidence type="ECO:0000313" key="9">
    <source>
        <dbReference type="Proteomes" id="UP001500897"/>
    </source>
</evidence>
<dbReference type="InterPro" id="IPR038658">
    <property type="entry name" value="SsgB_sf"/>
</dbReference>
<protein>
    <submittedName>
        <fullName evidence="8">SsgA family sporulation/cell division regulator</fullName>
    </submittedName>
</protein>
<keyword evidence="3" id="KW-0132">Cell division</keyword>
<organism evidence="8 9">
    <name type="scientific">Kitasatospora saccharophila</name>
    <dbReference type="NCBI Taxonomy" id="407973"/>
    <lineage>
        <taxon>Bacteria</taxon>
        <taxon>Bacillati</taxon>
        <taxon>Actinomycetota</taxon>
        <taxon>Actinomycetes</taxon>
        <taxon>Kitasatosporales</taxon>
        <taxon>Streptomycetaceae</taxon>
        <taxon>Kitasatospora</taxon>
    </lineage>
</organism>
<sequence length="166" mass="18260">MFAAPEPVEQTAHARLIVSTHRSALLRVTLRYRADDPLAVRMVFPAEYALDAPEAADPVDGPLDLLPESADPADPADRPADGVEWVFARQLLAAGLDLPSGEGDVHVRPALGQRTVVELRSPEGVALLQFDRTELRRFLWHSYLVVPEGQELQHLDCDRALAELLA</sequence>
<dbReference type="Gene3D" id="2.30.31.20">
    <property type="entry name" value="Sporulation-specific cell division protein SsgB"/>
    <property type="match status" value="1"/>
</dbReference>
<dbReference type="EMBL" id="BAAANS010000008">
    <property type="protein sequence ID" value="GAA2091566.1"/>
    <property type="molecule type" value="Genomic_DNA"/>
</dbReference>
<evidence type="ECO:0000256" key="4">
    <source>
        <dbReference type="ARBA" id="ARBA00022969"/>
    </source>
</evidence>
<evidence type="ECO:0000313" key="8">
    <source>
        <dbReference type="EMBL" id="GAA2091566.1"/>
    </source>
</evidence>
<evidence type="ECO:0000256" key="7">
    <source>
        <dbReference type="SAM" id="MobiDB-lite"/>
    </source>
</evidence>
<keyword evidence="5" id="KW-0717">Septation</keyword>
<feature type="compositionally biased region" description="Low complexity" evidence="7">
    <location>
        <begin position="62"/>
        <end position="73"/>
    </location>
</feature>
<keyword evidence="6" id="KW-0131">Cell cycle</keyword>
<dbReference type="InterPro" id="IPR006776">
    <property type="entry name" value="SsgB"/>
</dbReference>
<dbReference type="RefSeq" id="WP_344551219.1">
    <property type="nucleotide sequence ID" value="NZ_BAAANS010000008.1"/>
</dbReference>
<evidence type="ECO:0000256" key="5">
    <source>
        <dbReference type="ARBA" id="ARBA00023210"/>
    </source>
</evidence>
<reference evidence="8 9" key="1">
    <citation type="journal article" date="2019" name="Int. J. Syst. Evol. Microbiol.">
        <title>The Global Catalogue of Microorganisms (GCM) 10K type strain sequencing project: providing services to taxonomists for standard genome sequencing and annotation.</title>
        <authorList>
            <consortium name="The Broad Institute Genomics Platform"/>
            <consortium name="The Broad Institute Genome Sequencing Center for Infectious Disease"/>
            <person name="Wu L."/>
            <person name="Ma J."/>
        </authorList>
    </citation>
    <scope>NUCLEOTIDE SEQUENCE [LARGE SCALE GENOMIC DNA]</scope>
    <source>
        <strain evidence="8 9">JCM 14559</strain>
    </source>
</reference>
<keyword evidence="4" id="KW-0749">Sporulation</keyword>
<evidence type="ECO:0000256" key="3">
    <source>
        <dbReference type="ARBA" id="ARBA00022618"/>
    </source>
</evidence>
<dbReference type="Pfam" id="PF04686">
    <property type="entry name" value="SsgA"/>
    <property type="match status" value="1"/>
</dbReference>
<comment type="caution">
    <text evidence="8">The sequence shown here is derived from an EMBL/GenBank/DDBJ whole genome shotgun (WGS) entry which is preliminary data.</text>
</comment>
<gene>
    <name evidence="8" type="ORF">GCM10009759_16350</name>
</gene>
<feature type="region of interest" description="Disordered" evidence="7">
    <location>
        <begin position="59"/>
        <end position="78"/>
    </location>
</feature>
<comment type="subcellular location">
    <subcellularLocation>
        <location evidence="1">Cell septum</location>
    </subcellularLocation>
</comment>
<proteinExistence type="inferred from homology"/>